<feature type="coiled-coil region" evidence="1">
    <location>
        <begin position="158"/>
        <end position="185"/>
    </location>
</feature>
<proteinExistence type="predicted"/>
<evidence type="ECO:0000256" key="2">
    <source>
        <dbReference type="SAM" id="Phobius"/>
    </source>
</evidence>
<evidence type="ECO:0000256" key="1">
    <source>
        <dbReference type="SAM" id="Coils"/>
    </source>
</evidence>
<feature type="transmembrane region" description="Helical" evidence="2">
    <location>
        <begin position="209"/>
        <end position="227"/>
    </location>
</feature>
<keyword evidence="2" id="KW-1133">Transmembrane helix</keyword>
<evidence type="ECO:0000313" key="3">
    <source>
        <dbReference type="EMBL" id="QHS84575.1"/>
    </source>
</evidence>
<protein>
    <submittedName>
        <fullName evidence="3">Uncharacterized protein</fullName>
    </submittedName>
</protein>
<dbReference type="AlphaFoldDB" id="A0A6C0AZD8"/>
<name>A0A6C0AZD8_9ZZZZ</name>
<sequence length="266" mass="31945">MIKQPLNIHSNIENFNTMEQALARSGIPQSKLNELLKLFERRLTCDSDCQKEREIAKLKKKWEKSEAAYNKTQNDEQYYTKGFRPNCDSNLLLQNANEDAKKYYVADKGISFYRDNIEKRGYIEHINEFKTREHKKLDDMKEVINILLSNYTTATISSTRLNQLYSDLSNKNEKLKKDIDDYKKRVLTDGRKLYYQDGRLENLEFYKKVITILYFMLLVFYIFFGLFRDDQYKKWKVWFVITLYIVFPFVLRNIIAFVSNIYTKYS</sequence>
<keyword evidence="2" id="KW-0472">Membrane</keyword>
<keyword evidence="2" id="KW-0812">Transmembrane</keyword>
<feature type="transmembrane region" description="Helical" evidence="2">
    <location>
        <begin position="239"/>
        <end position="262"/>
    </location>
</feature>
<accession>A0A6C0AZD8</accession>
<dbReference type="EMBL" id="MN738809">
    <property type="protein sequence ID" value="QHS84575.1"/>
    <property type="molecule type" value="Genomic_DNA"/>
</dbReference>
<keyword evidence="1" id="KW-0175">Coiled coil</keyword>
<reference evidence="3" key="1">
    <citation type="journal article" date="2020" name="Nature">
        <title>Giant virus diversity and host interactions through global metagenomics.</title>
        <authorList>
            <person name="Schulz F."/>
            <person name="Roux S."/>
            <person name="Paez-Espino D."/>
            <person name="Jungbluth S."/>
            <person name="Walsh D.A."/>
            <person name="Denef V.J."/>
            <person name="McMahon K.D."/>
            <person name="Konstantinidis K.T."/>
            <person name="Eloe-Fadrosh E.A."/>
            <person name="Kyrpides N.C."/>
            <person name="Woyke T."/>
        </authorList>
    </citation>
    <scope>NUCLEOTIDE SEQUENCE</scope>
    <source>
        <strain evidence="3">GVMAG-S-ERX556022-25</strain>
    </source>
</reference>
<organism evidence="3">
    <name type="scientific">viral metagenome</name>
    <dbReference type="NCBI Taxonomy" id="1070528"/>
    <lineage>
        <taxon>unclassified sequences</taxon>
        <taxon>metagenomes</taxon>
        <taxon>organismal metagenomes</taxon>
    </lineage>
</organism>